<organism evidence="2">
    <name type="scientific">Cuerna arida</name>
    <dbReference type="NCBI Taxonomy" id="1464854"/>
    <lineage>
        <taxon>Eukaryota</taxon>
        <taxon>Metazoa</taxon>
        <taxon>Ecdysozoa</taxon>
        <taxon>Arthropoda</taxon>
        <taxon>Hexapoda</taxon>
        <taxon>Insecta</taxon>
        <taxon>Pterygota</taxon>
        <taxon>Neoptera</taxon>
        <taxon>Paraneoptera</taxon>
        <taxon>Hemiptera</taxon>
        <taxon>Auchenorrhyncha</taxon>
        <taxon>Membracoidea</taxon>
        <taxon>Cicadellidae</taxon>
        <taxon>Cicadellinae</taxon>
        <taxon>Proconiini</taxon>
        <taxon>Cuerna</taxon>
    </lineage>
</organism>
<proteinExistence type="predicted"/>
<reference evidence="2" key="1">
    <citation type="submission" date="2015-11" db="EMBL/GenBank/DDBJ databases">
        <title>De novo transcriptome assembly of four potential Pierce s Disease insect vectors from Arizona vineyards.</title>
        <authorList>
            <person name="Tassone E.E."/>
        </authorList>
    </citation>
    <scope>NUCLEOTIDE SEQUENCE</scope>
</reference>
<feature type="transmembrane region" description="Helical" evidence="1">
    <location>
        <begin position="18"/>
        <end position="39"/>
    </location>
</feature>
<name>A0A1B6FTD4_9HEMI</name>
<feature type="non-terminal residue" evidence="2">
    <location>
        <position position="118"/>
    </location>
</feature>
<sequence length="118" mass="12202">LSCSLGLLCRTVLIDNMAYIKVILTLVLIAAVIVSSFALDIPETDLEGAETAQYGRRGGGYGYGGRGGYGRGYGYGRGSGYGYGRGRGYGSGGRGGYGRGYGYGRGSGYGYGRGRGYG</sequence>
<gene>
    <name evidence="2" type="ORF">g.18673</name>
</gene>
<evidence type="ECO:0000256" key="1">
    <source>
        <dbReference type="SAM" id="Phobius"/>
    </source>
</evidence>
<accession>A0A1B6FTD4</accession>
<keyword evidence="1" id="KW-0812">Transmembrane</keyword>
<protein>
    <submittedName>
        <fullName evidence="2">Uncharacterized protein</fullName>
    </submittedName>
</protein>
<keyword evidence="1" id="KW-1133">Transmembrane helix</keyword>
<keyword evidence="1" id="KW-0472">Membrane</keyword>
<dbReference type="AlphaFoldDB" id="A0A1B6FTD4"/>
<feature type="non-terminal residue" evidence="2">
    <location>
        <position position="1"/>
    </location>
</feature>
<evidence type="ECO:0000313" key="2">
    <source>
        <dbReference type="EMBL" id="JAS53434.1"/>
    </source>
</evidence>
<dbReference type="EMBL" id="GECZ01016335">
    <property type="protein sequence ID" value="JAS53434.1"/>
    <property type="molecule type" value="Transcribed_RNA"/>
</dbReference>